<comment type="caution">
    <text evidence="1">The sequence shown here is derived from an EMBL/GenBank/DDBJ whole genome shotgun (WGS) entry which is preliminary data.</text>
</comment>
<name>A0A0F9M1Z8_9ZZZZ</name>
<gene>
    <name evidence="1" type="ORF">LCGC14_1144910</name>
</gene>
<organism evidence="1">
    <name type="scientific">marine sediment metagenome</name>
    <dbReference type="NCBI Taxonomy" id="412755"/>
    <lineage>
        <taxon>unclassified sequences</taxon>
        <taxon>metagenomes</taxon>
        <taxon>ecological metagenomes</taxon>
    </lineage>
</organism>
<accession>A0A0F9M1Z8</accession>
<proteinExistence type="predicted"/>
<dbReference type="EMBL" id="LAZR01005462">
    <property type="protein sequence ID" value="KKM99743.1"/>
    <property type="molecule type" value="Genomic_DNA"/>
</dbReference>
<reference evidence="1" key="1">
    <citation type="journal article" date="2015" name="Nature">
        <title>Complex archaea that bridge the gap between prokaryotes and eukaryotes.</title>
        <authorList>
            <person name="Spang A."/>
            <person name="Saw J.H."/>
            <person name="Jorgensen S.L."/>
            <person name="Zaremba-Niedzwiedzka K."/>
            <person name="Martijn J."/>
            <person name="Lind A.E."/>
            <person name="van Eijk R."/>
            <person name="Schleper C."/>
            <person name="Guy L."/>
            <person name="Ettema T.J."/>
        </authorList>
    </citation>
    <scope>NUCLEOTIDE SEQUENCE</scope>
</reference>
<dbReference type="AlphaFoldDB" id="A0A0F9M1Z8"/>
<protein>
    <submittedName>
        <fullName evidence="1">Uncharacterized protein</fullName>
    </submittedName>
</protein>
<sequence>MPDERAFETAKRRGLSPLVIRLGQRIIDRGEGAPEGSAFLPGGTLEGVLPPEFPDPTGEGVSGPRPLTFAQTEAGARLRASLEQGVERTRGQERLKLESTIQSLARELLPPADVETAMMQVRRGELVKSKLAFQAVLENLADASRNVERRRDIDLAEENERRTLKEARSRIVINMLGKDLGLAILFALGSN</sequence>
<evidence type="ECO:0000313" key="1">
    <source>
        <dbReference type="EMBL" id="KKM99743.1"/>
    </source>
</evidence>